<feature type="transmembrane region" description="Helical" evidence="1">
    <location>
        <begin position="39"/>
        <end position="62"/>
    </location>
</feature>
<keyword evidence="1" id="KW-0472">Membrane</keyword>
<keyword evidence="1" id="KW-1133">Transmembrane helix</keyword>
<dbReference type="Proteomes" id="UP000198418">
    <property type="component" value="Unassembled WGS sequence"/>
</dbReference>
<evidence type="ECO:0000256" key="1">
    <source>
        <dbReference type="SAM" id="Phobius"/>
    </source>
</evidence>
<evidence type="ECO:0000313" key="3">
    <source>
        <dbReference type="Proteomes" id="UP000198418"/>
    </source>
</evidence>
<evidence type="ECO:0000313" key="2">
    <source>
        <dbReference type="EMBL" id="SNB76977.1"/>
    </source>
</evidence>
<dbReference type="AlphaFoldDB" id="A0A212RW45"/>
<dbReference type="RefSeq" id="WP_088521448.1">
    <property type="nucleotide sequence ID" value="NZ_FYDG01000008.1"/>
</dbReference>
<keyword evidence="3" id="KW-1185">Reference proteome</keyword>
<sequence>MTRAILESIGLFLTPFVCYAAFLMFRARHPLIAASWSRGALSWLTLAGLALAMAGLASLALFGPEQGAYTPAHVENGRLLPGRFQ</sequence>
<dbReference type="EMBL" id="FYDG01000008">
    <property type="protein sequence ID" value="SNB76977.1"/>
    <property type="molecule type" value="Genomic_DNA"/>
</dbReference>
<reference evidence="3" key="1">
    <citation type="submission" date="2017-06" db="EMBL/GenBank/DDBJ databases">
        <authorList>
            <person name="Varghese N."/>
            <person name="Submissions S."/>
        </authorList>
    </citation>
    <scope>NUCLEOTIDE SEQUENCE [LARGE SCALE GENOMIC DNA]</scope>
    <source>
        <strain evidence="3">DSM 137</strain>
    </source>
</reference>
<protein>
    <submittedName>
        <fullName evidence="2">Uncharacterized protein</fullName>
    </submittedName>
</protein>
<dbReference type="InterPro" id="IPR046093">
    <property type="entry name" value="DUF6111"/>
</dbReference>
<accession>A0A212RW45</accession>
<gene>
    <name evidence="2" type="ORF">SAMN06265338_10859</name>
</gene>
<keyword evidence="1" id="KW-0812">Transmembrane</keyword>
<feature type="transmembrane region" description="Helical" evidence="1">
    <location>
        <begin position="6"/>
        <end position="27"/>
    </location>
</feature>
<dbReference type="Pfam" id="PF19606">
    <property type="entry name" value="DUF6111"/>
    <property type="match status" value="1"/>
</dbReference>
<dbReference type="OrthoDB" id="7366326at2"/>
<proteinExistence type="predicted"/>
<name>A0A212RW45_RHOAC</name>
<organism evidence="2 3">
    <name type="scientific">Rhodoblastus acidophilus</name>
    <name type="common">Rhodopseudomonas acidophila</name>
    <dbReference type="NCBI Taxonomy" id="1074"/>
    <lineage>
        <taxon>Bacteria</taxon>
        <taxon>Pseudomonadati</taxon>
        <taxon>Pseudomonadota</taxon>
        <taxon>Alphaproteobacteria</taxon>
        <taxon>Hyphomicrobiales</taxon>
        <taxon>Rhodoblastaceae</taxon>
        <taxon>Rhodoblastus</taxon>
    </lineage>
</organism>